<dbReference type="STRING" id="46677.AWM79_23350"/>
<feature type="domain" description="AMP-binding enzyme C-terminal" evidence="5">
    <location>
        <begin position="456"/>
        <end position="525"/>
    </location>
</feature>
<evidence type="ECO:0000256" key="2">
    <source>
        <dbReference type="ARBA" id="ARBA00022598"/>
    </source>
</evidence>
<evidence type="ECO:0000259" key="5">
    <source>
        <dbReference type="Pfam" id="PF13193"/>
    </source>
</evidence>
<reference evidence="6 7" key="1">
    <citation type="submission" date="2016-01" db="EMBL/GenBank/DDBJ databases">
        <authorList>
            <person name="McClelland M."/>
            <person name="Jain A."/>
            <person name="Saraogi P."/>
            <person name="Mendelson R."/>
            <person name="Westerman R."/>
            <person name="SanMiguel P."/>
            <person name="Csonka L."/>
        </authorList>
    </citation>
    <scope>NUCLEOTIDE SEQUENCE [LARGE SCALE GENOMIC DNA]</scope>
    <source>
        <strain evidence="6 7">NCPPB 2472</strain>
    </source>
</reference>
<proteinExistence type="inferred from homology"/>
<evidence type="ECO:0000313" key="7">
    <source>
        <dbReference type="Proteomes" id="UP000063229"/>
    </source>
</evidence>
<gene>
    <name evidence="6" type="ORF">AWM79_23350</name>
</gene>
<feature type="domain" description="AMP-dependent synthetase/ligase" evidence="4">
    <location>
        <begin position="51"/>
        <end position="406"/>
    </location>
</feature>
<dbReference type="GO" id="GO:0031956">
    <property type="term" value="F:medium-chain fatty acid-CoA ligase activity"/>
    <property type="evidence" value="ECO:0007669"/>
    <property type="project" value="TreeGrafter"/>
</dbReference>
<dbReference type="Gene3D" id="3.40.50.12780">
    <property type="entry name" value="N-terminal domain of ligase-like"/>
    <property type="match status" value="1"/>
</dbReference>
<name>A0A0X1T802_PSEAA</name>
<feature type="transmembrane region" description="Helical" evidence="3">
    <location>
        <begin position="104"/>
        <end position="122"/>
    </location>
</feature>
<evidence type="ECO:0000256" key="3">
    <source>
        <dbReference type="SAM" id="Phobius"/>
    </source>
</evidence>
<dbReference type="AlphaFoldDB" id="A0A0X1T802"/>
<dbReference type="PANTHER" id="PTHR43201">
    <property type="entry name" value="ACYL-COA SYNTHETASE"/>
    <property type="match status" value="1"/>
</dbReference>
<sequence>MRFAYKTLWKAIMLKKTSAVIEPVLPRTLSPFAHDTISTTDLPIQAFTELLAHHPGLPACHFGGLSLSRAELSAGAASSASYLISLGFAAGDVLAVWLPDSPAWLQLFFAAASMGVIVVPISTRYKVAEANHVIELSRAKGLVIATAFLDYDYQGAAASLKSNNSTLEHILSVDINAGLINYEAVVNSFESIASTQLPLITFSTSGTTGHPKLALHTQMGIAKHALNVARALEVRPGDVMLCALPLYGVLGFVQALAALAAGAACVLMPVFKGEEAAQAIERYGVTHSFGSDGLFERIFDTTDYSLSSWRRGGFTEFAGLGQKICKKAEQDLNLLLTGLYGMSECLAIAATRYPHDDPQVRALGGGSPVSTEIRIRVVDSDSGLEVAEGNQGELQITGYNIMTGYLNNDTATADAFTPDGWFKTGDLVRRTVDGFIYLARLNDGMRLGGYLVDPSEIERFLIQHESVIGAQVVSVKKPGTGDVAVAFVRSIDAQLSETELLTYCKAGIANYKVPKRIVFVDEFPEKPGPNGVKILKTKLREMAASELSV</sequence>
<dbReference type="KEGG" id="pagb:AWM79_23350"/>
<feature type="transmembrane region" description="Helical" evidence="3">
    <location>
        <begin position="79"/>
        <end position="98"/>
    </location>
</feature>
<dbReference type="InterPro" id="IPR025110">
    <property type="entry name" value="AMP-bd_C"/>
</dbReference>
<protein>
    <submittedName>
        <fullName evidence="6">Acid--CoA ligase</fullName>
    </submittedName>
</protein>
<evidence type="ECO:0000256" key="1">
    <source>
        <dbReference type="ARBA" id="ARBA00006432"/>
    </source>
</evidence>
<dbReference type="SUPFAM" id="SSF56801">
    <property type="entry name" value="Acetyl-CoA synthetase-like"/>
    <property type="match status" value="1"/>
</dbReference>
<keyword evidence="7" id="KW-1185">Reference proteome</keyword>
<dbReference type="PANTHER" id="PTHR43201:SF5">
    <property type="entry name" value="MEDIUM-CHAIN ACYL-COA LIGASE ACSF2, MITOCHONDRIAL"/>
    <property type="match status" value="1"/>
</dbReference>
<comment type="similarity">
    <text evidence="1">Belongs to the ATP-dependent AMP-binding enzyme family.</text>
</comment>
<organism evidence="6 7">
    <name type="scientific">Pseudomonas agarici</name>
    <dbReference type="NCBI Taxonomy" id="46677"/>
    <lineage>
        <taxon>Bacteria</taxon>
        <taxon>Pseudomonadati</taxon>
        <taxon>Pseudomonadota</taxon>
        <taxon>Gammaproteobacteria</taxon>
        <taxon>Pseudomonadales</taxon>
        <taxon>Pseudomonadaceae</taxon>
        <taxon>Pseudomonas</taxon>
    </lineage>
</organism>
<keyword evidence="3" id="KW-0472">Membrane</keyword>
<dbReference type="InterPro" id="IPR042099">
    <property type="entry name" value="ANL_N_sf"/>
</dbReference>
<keyword evidence="3" id="KW-0812">Transmembrane</keyword>
<dbReference type="GO" id="GO:0006631">
    <property type="term" value="P:fatty acid metabolic process"/>
    <property type="evidence" value="ECO:0007669"/>
    <property type="project" value="TreeGrafter"/>
</dbReference>
<accession>A0A0X1T802</accession>
<dbReference type="EMBL" id="CP014135">
    <property type="protein sequence ID" value="AMB88053.1"/>
    <property type="molecule type" value="Genomic_DNA"/>
</dbReference>
<dbReference type="Pfam" id="PF00501">
    <property type="entry name" value="AMP-binding"/>
    <property type="match status" value="1"/>
</dbReference>
<dbReference type="InterPro" id="IPR045851">
    <property type="entry name" value="AMP-bd_C_sf"/>
</dbReference>
<dbReference type="Pfam" id="PF13193">
    <property type="entry name" value="AMP-binding_C"/>
    <property type="match status" value="1"/>
</dbReference>
<keyword evidence="3" id="KW-1133">Transmembrane helix</keyword>
<evidence type="ECO:0000259" key="4">
    <source>
        <dbReference type="Pfam" id="PF00501"/>
    </source>
</evidence>
<keyword evidence="2 6" id="KW-0436">Ligase</keyword>
<dbReference type="Proteomes" id="UP000063229">
    <property type="component" value="Chromosome"/>
</dbReference>
<dbReference type="Gene3D" id="3.30.300.30">
    <property type="match status" value="1"/>
</dbReference>
<feature type="transmembrane region" description="Helical" evidence="3">
    <location>
        <begin position="244"/>
        <end position="271"/>
    </location>
</feature>
<evidence type="ECO:0000313" key="6">
    <source>
        <dbReference type="EMBL" id="AMB88053.1"/>
    </source>
</evidence>
<dbReference type="InterPro" id="IPR000873">
    <property type="entry name" value="AMP-dep_synth/lig_dom"/>
</dbReference>